<dbReference type="BioCyc" id="PCHR:PC22G18580-MONOMER"/>
<dbReference type="HOGENOM" id="CLU_042191_0_0_1"/>
<dbReference type="GO" id="GO:0000403">
    <property type="term" value="F:Y-form DNA binding"/>
    <property type="evidence" value="ECO:0007669"/>
    <property type="project" value="TreeGrafter"/>
</dbReference>
<feature type="compositionally biased region" description="Basic and acidic residues" evidence="1">
    <location>
        <begin position="278"/>
        <end position="298"/>
    </location>
</feature>
<dbReference type="InterPro" id="IPR036397">
    <property type="entry name" value="RNaseH_sf"/>
</dbReference>
<evidence type="ECO:0000313" key="4">
    <source>
        <dbReference type="Proteomes" id="UP000000724"/>
    </source>
</evidence>
<dbReference type="InterPro" id="IPR012337">
    <property type="entry name" value="RNaseH-like_sf"/>
</dbReference>
<feature type="domain" description="SAP" evidence="2">
    <location>
        <begin position="15"/>
        <end position="49"/>
    </location>
</feature>
<feature type="region of interest" description="Disordered" evidence="1">
    <location>
        <begin position="365"/>
        <end position="396"/>
    </location>
</feature>
<reference evidence="3 4" key="1">
    <citation type="journal article" date="2008" name="Nat. Biotechnol.">
        <title>Genome sequencing and analysis of the filamentous fungus Penicillium chrysogenum.</title>
        <authorList>
            <person name="van den Berg M.A."/>
            <person name="Albang R."/>
            <person name="Albermann K."/>
            <person name="Badger J.H."/>
            <person name="Daran J.-M."/>
            <person name="Driessen A.J.M."/>
            <person name="Garcia-Estrada C."/>
            <person name="Fedorova N.D."/>
            <person name="Harris D.M."/>
            <person name="Heijne W.H.M."/>
            <person name="Joardar V.S."/>
            <person name="Kiel J.A.K.W."/>
            <person name="Kovalchuk A."/>
            <person name="Martin J.F."/>
            <person name="Nierman W.C."/>
            <person name="Nijland J.G."/>
            <person name="Pronk J.T."/>
            <person name="Roubos J.A."/>
            <person name="van der Klei I.J."/>
            <person name="van Peij N.N.M.E."/>
            <person name="Veenhuis M."/>
            <person name="von Doehren H."/>
            <person name="Wagner C."/>
            <person name="Wortman J.R."/>
            <person name="Bovenberg R.A.L."/>
        </authorList>
    </citation>
    <scope>NUCLEOTIDE SEQUENCE [LARGE SCALE GENOMIC DNA]</scope>
    <source>
        <strain evidence="4">ATCC 28089 / DSM 1075 / NRRL 1951 / Wisconsin 54-1255</strain>
    </source>
</reference>
<dbReference type="PANTHER" id="PTHR28072:SF1">
    <property type="entry name" value="CRUCIFORM CUTTING ENDONUCLEASE 1, MITOCHONDRIAL-RELATED"/>
    <property type="match status" value="1"/>
</dbReference>
<proteinExistence type="predicted"/>
<dbReference type="VEuPathDB" id="FungiDB:PCH_Pc22g18580"/>
<dbReference type="CDD" id="cd16963">
    <property type="entry name" value="CCE1"/>
    <property type="match status" value="1"/>
</dbReference>
<feature type="region of interest" description="Disordered" evidence="1">
    <location>
        <begin position="277"/>
        <end position="298"/>
    </location>
</feature>
<dbReference type="OMA" id="GITWLEW"/>
<dbReference type="PANTHER" id="PTHR28072">
    <property type="entry name" value="CRUCIFORM CUTTING ENDONUCLEASE 1, MITOCHONDRIAL-RELATED"/>
    <property type="match status" value="1"/>
</dbReference>
<keyword evidence="4" id="KW-1185">Reference proteome</keyword>
<sequence length="446" mass="47951">MRLTAALYSPTHPWLACLKSAQLQRIARATGIQSSGTKGVLIERIAAELTSPNANPSTSASATTGLSQDRRVDLRLVILSIDMGVQNLAFAHLRVPRSGTPGVGIDAANPKLPELTAWHRLAVSDISSLNLIPGDNTSIIKPEPISGSGDAMESSQSNLPIETEKDPSAKVAQSSKEKDSFSPDLYAANAYTLISSLIAAYRPTHVLIERQRFRSGGGSAVLEWTLRVGLLEGMLYAVLHTLRQERCGEVADLVVRGVEPRRVVRYWLEGGSGISDSGKGDMEKSEIGGKVKEKRPNAREVKKAKIDLVGRWLSAAMRGTNSCPETGGGMKKHKLGIAADNKIVLADKSECPALHGVAGAYMRKWQGQTQTSKKGKGKGSRALKSGSIPPLRVSPQSDMVNEVAAVDPGKLDDLADCLLQGVTWVEWQIMRERVVREGVEALDSIP</sequence>
<feature type="region of interest" description="Disordered" evidence="1">
    <location>
        <begin position="140"/>
        <end position="176"/>
    </location>
</feature>
<evidence type="ECO:0000313" key="3">
    <source>
        <dbReference type="EMBL" id="CAP99146.1"/>
    </source>
</evidence>
<gene>
    <name evidence="3" type="ORF">Pc22g18580</name>
    <name evidence="3" type="ORF">PCH_Pc22g18580</name>
</gene>
<dbReference type="GO" id="GO:0070336">
    <property type="term" value="F:flap-structured DNA binding"/>
    <property type="evidence" value="ECO:0007669"/>
    <property type="project" value="TreeGrafter"/>
</dbReference>
<dbReference type="AlphaFoldDB" id="B6HUN0"/>
<organism evidence="3 4">
    <name type="scientific">Penicillium rubens (strain ATCC 28089 / DSM 1075 / NRRL 1951 / Wisconsin 54-1255)</name>
    <name type="common">Penicillium chrysogenum</name>
    <dbReference type="NCBI Taxonomy" id="500485"/>
    <lineage>
        <taxon>Eukaryota</taxon>
        <taxon>Fungi</taxon>
        <taxon>Dikarya</taxon>
        <taxon>Ascomycota</taxon>
        <taxon>Pezizomycotina</taxon>
        <taxon>Eurotiomycetes</taxon>
        <taxon>Eurotiomycetidae</taxon>
        <taxon>Eurotiales</taxon>
        <taxon>Aspergillaceae</taxon>
        <taxon>Penicillium</taxon>
        <taxon>Penicillium chrysogenum species complex</taxon>
    </lineage>
</organism>
<dbReference type="GO" id="GO:0000402">
    <property type="term" value="F:crossed form four-way junction DNA binding"/>
    <property type="evidence" value="ECO:0007669"/>
    <property type="project" value="TreeGrafter"/>
</dbReference>
<dbReference type="EMBL" id="AM920437">
    <property type="protein sequence ID" value="CAP99146.1"/>
    <property type="molecule type" value="Genomic_DNA"/>
</dbReference>
<evidence type="ECO:0000256" key="1">
    <source>
        <dbReference type="SAM" id="MobiDB-lite"/>
    </source>
</evidence>
<evidence type="ECO:0000259" key="2">
    <source>
        <dbReference type="PROSITE" id="PS50800"/>
    </source>
</evidence>
<protein>
    <submittedName>
        <fullName evidence="3">Pc22g18580 protein</fullName>
    </submittedName>
</protein>
<dbReference type="PROSITE" id="PS50800">
    <property type="entry name" value="SAP"/>
    <property type="match status" value="1"/>
</dbReference>
<dbReference type="SUPFAM" id="SSF53098">
    <property type="entry name" value="Ribonuclease H-like"/>
    <property type="match status" value="1"/>
</dbReference>
<dbReference type="eggNOG" id="ENOG502S4DK">
    <property type="taxonomic scope" value="Eukaryota"/>
</dbReference>
<dbReference type="Pfam" id="PF09159">
    <property type="entry name" value="Ydc2-catalyt"/>
    <property type="match status" value="1"/>
</dbReference>
<dbReference type="GO" id="GO:0004520">
    <property type="term" value="F:DNA endonuclease activity"/>
    <property type="evidence" value="ECO:0007669"/>
    <property type="project" value="TreeGrafter"/>
</dbReference>
<dbReference type="GO" id="GO:0005739">
    <property type="term" value="C:mitochondrion"/>
    <property type="evidence" value="ECO:0007669"/>
    <property type="project" value="TreeGrafter"/>
</dbReference>
<dbReference type="InterPro" id="IPR015242">
    <property type="entry name" value="Ydc2_cat"/>
</dbReference>
<accession>B6HUN0</accession>
<name>B6HUN0_PENRW</name>
<dbReference type="Gene3D" id="3.30.420.10">
    <property type="entry name" value="Ribonuclease H-like superfamily/Ribonuclease H"/>
    <property type="match status" value="1"/>
</dbReference>
<dbReference type="OrthoDB" id="5552842at2759"/>
<dbReference type="Proteomes" id="UP000000724">
    <property type="component" value="Contig Pc00c22"/>
</dbReference>
<dbReference type="InterPro" id="IPR039197">
    <property type="entry name" value="Mrs1/Cce1"/>
</dbReference>
<dbReference type="InterPro" id="IPR003034">
    <property type="entry name" value="SAP_dom"/>
</dbReference>